<organism evidence="4">
    <name type="scientific">Schistocephalus solidus</name>
    <name type="common">Tapeworm</name>
    <dbReference type="NCBI Taxonomy" id="70667"/>
    <lineage>
        <taxon>Eukaryota</taxon>
        <taxon>Metazoa</taxon>
        <taxon>Spiralia</taxon>
        <taxon>Lophotrochozoa</taxon>
        <taxon>Platyhelminthes</taxon>
        <taxon>Cestoda</taxon>
        <taxon>Eucestoda</taxon>
        <taxon>Diphyllobothriidea</taxon>
        <taxon>Diphyllobothriidae</taxon>
        <taxon>Schistocephalus</taxon>
    </lineage>
</organism>
<evidence type="ECO:0000313" key="3">
    <source>
        <dbReference type="Proteomes" id="UP000275846"/>
    </source>
</evidence>
<keyword evidence="3" id="KW-1185">Reference proteome</keyword>
<name>A0A183SU91_SCHSO</name>
<dbReference type="WBParaSite" id="SSLN_0000808401-mRNA-1">
    <property type="protein sequence ID" value="SSLN_0000808401-mRNA-1"/>
    <property type="gene ID" value="SSLN_0000808401"/>
</dbReference>
<keyword evidence="1" id="KW-0812">Transmembrane</keyword>
<dbReference type="Proteomes" id="UP000275846">
    <property type="component" value="Unassembled WGS sequence"/>
</dbReference>
<dbReference type="AlphaFoldDB" id="A0A183SU91"/>
<sequence>MKGAGDQDIQTKLRYPHTNPHLRITSYENISNKYHLPILVFFLAEDKLVNEFRGSFKVIVSTGVHAITFIFFKFSTHLAFLFLLCNPATPLFRLYSSLFTSAVAATPSFISMTTLTPNNATVINSKIRDWD</sequence>
<reference evidence="2 3" key="2">
    <citation type="submission" date="2018-11" db="EMBL/GenBank/DDBJ databases">
        <authorList>
            <consortium name="Pathogen Informatics"/>
        </authorList>
    </citation>
    <scope>NUCLEOTIDE SEQUENCE [LARGE SCALE GENOMIC DNA]</scope>
    <source>
        <strain evidence="2 3">NST_G2</strain>
    </source>
</reference>
<dbReference type="EMBL" id="UYSU01034307">
    <property type="protein sequence ID" value="VDL94174.1"/>
    <property type="molecule type" value="Genomic_DNA"/>
</dbReference>
<feature type="transmembrane region" description="Helical" evidence="1">
    <location>
        <begin position="91"/>
        <end position="110"/>
    </location>
</feature>
<feature type="transmembrane region" description="Helical" evidence="1">
    <location>
        <begin position="58"/>
        <end position="84"/>
    </location>
</feature>
<protein>
    <submittedName>
        <fullName evidence="2 4">Uncharacterized protein</fullName>
    </submittedName>
</protein>
<evidence type="ECO:0000313" key="2">
    <source>
        <dbReference type="EMBL" id="VDL94174.1"/>
    </source>
</evidence>
<evidence type="ECO:0000313" key="4">
    <source>
        <dbReference type="WBParaSite" id="SSLN_0000808401-mRNA-1"/>
    </source>
</evidence>
<gene>
    <name evidence="2" type="ORF">SSLN_LOCUS7789</name>
</gene>
<accession>A0A183SU91</accession>
<keyword evidence="1" id="KW-0472">Membrane</keyword>
<evidence type="ECO:0000256" key="1">
    <source>
        <dbReference type="SAM" id="Phobius"/>
    </source>
</evidence>
<reference evidence="4" key="1">
    <citation type="submission" date="2016-06" db="UniProtKB">
        <authorList>
            <consortium name="WormBaseParasite"/>
        </authorList>
    </citation>
    <scope>IDENTIFICATION</scope>
</reference>
<keyword evidence="1" id="KW-1133">Transmembrane helix</keyword>
<proteinExistence type="predicted"/>